<comment type="caution">
    <text evidence="2">The sequence shown here is derived from an EMBL/GenBank/DDBJ whole genome shotgun (WGS) entry which is preliminary data.</text>
</comment>
<dbReference type="InterPro" id="IPR002514">
    <property type="entry name" value="Transposase_8"/>
</dbReference>
<feature type="coiled-coil region" evidence="1">
    <location>
        <begin position="42"/>
        <end position="76"/>
    </location>
</feature>
<proteinExistence type="predicted"/>
<dbReference type="InterPro" id="IPR009057">
    <property type="entry name" value="Homeodomain-like_sf"/>
</dbReference>
<dbReference type="Gene3D" id="1.10.10.60">
    <property type="entry name" value="Homeodomain-like"/>
    <property type="match status" value="1"/>
</dbReference>
<dbReference type="InterPro" id="IPR052546">
    <property type="entry name" value="Transposase_8_domain"/>
</dbReference>
<accession>A0A4Q7YRS0</accession>
<reference evidence="2 3" key="1">
    <citation type="submission" date="2019-02" db="EMBL/GenBank/DDBJ databases">
        <title>Genomic Encyclopedia of Archaeal and Bacterial Type Strains, Phase II (KMG-II): from individual species to whole genera.</title>
        <authorList>
            <person name="Goeker M."/>
        </authorList>
    </citation>
    <scope>NUCLEOTIDE SEQUENCE [LARGE SCALE GENOMIC DNA]</scope>
    <source>
        <strain evidence="2 3">DSM 18101</strain>
    </source>
</reference>
<evidence type="ECO:0000313" key="3">
    <source>
        <dbReference type="Proteomes" id="UP000292958"/>
    </source>
</evidence>
<dbReference type="EMBL" id="SHKW01000001">
    <property type="protein sequence ID" value="RZU40208.1"/>
    <property type="molecule type" value="Genomic_DNA"/>
</dbReference>
<dbReference type="GO" id="GO:0004803">
    <property type="term" value="F:transposase activity"/>
    <property type="evidence" value="ECO:0007669"/>
    <property type="project" value="InterPro"/>
</dbReference>
<evidence type="ECO:0000313" key="2">
    <source>
        <dbReference type="EMBL" id="RZU40208.1"/>
    </source>
</evidence>
<keyword evidence="3" id="KW-1185">Reference proteome</keyword>
<name>A0A4Q7YRS0_9BACT</name>
<evidence type="ECO:0000256" key="1">
    <source>
        <dbReference type="SAM" id="Coils"/>
    </source>
</evidence>
<dbReference type="Pfam" id="PF01527">
    <property type="entry name" value="HTH_Tnp_1"/>
    <property type="match status" value="1"/>
</dbReference>
<dbReference type="PANTHER" id="PTHR33609:SF1">
    <property type="entry name" value="TRANSPOSASE"/>
    <property type="match status" value="1"/>
</dbReference>
<dbReference type="Proteomes" id="UP000292958">
    <property type="component" value="Unassembled WGS sequence"/>
</dbReference>
<sequence>MKKKRFSVEQIVFVLKQAELGVPVAEVIRKVGISEQTFYRWKKQYVGKLTDQARQMKQLQEENSRLKQLVADLSLDKTMLQVGNPSVTRPEDLCFSIDKDWVENR</sequence>
<dbReference type="AlphaFoldDB" id="A0A4Q7YRS0"/>
<keyword evidence="1" id="KW-0175">Coiled coil</keyword>
<gene>
    <name evidence="2" type="ORF">BDD14_1647</name>
</gene>
<organism evidence="2 3">
    <name type="scientific">Edaphobacter modestus</name>
    <dbReference type="NCBI Taxonomy" id="388466"/>
    <lineage>
        <taxon>Bacteria</taxon>
        <taxon>Pseudomonadati</taxon>
        <taxon>Acidobacteriota</taxon>
        <taxon>Terriglobia</taxon>
        <taxon>Terriglobales</taxon>
        <taxon>Acidobacteriaceae</taxon>
        <taxon>Edaphobacter</taxon>
    </lineage>
</organism>
<dbReference type="GO" id="GO:0006313">
    <property type="term" value="P:DNA transposition"/>
    <property type="evidence" value="ECO:0007669"/>
    <property type="project" value="InterPro"/>
</dbReference>
<protein>
    <submittedName>
        <fullName evidence="2">Putative transposase</fullName>
    </submittedName>
</protein>
<dbReference type="SUPFAM" id="SSF46689">
    <property type="entry name" value="Homeodomain-like"/>
    <property type="match status" value="1"/>
</dbReference>
<dbReference type="GO" id="GO:0003677">
    <property type="term" value="F:DNA binding"/>
    <property type="evidence" value="ECO:0007669"/>
    <property type="project" value="InterPro"/>
</dbReference>
<dbReference type="PANTHER" id="PTHR33609">
    <property type="entry name" value="LOW CALCIUM RESPONSE LOCUS PROTEIN S"/>
    <property type="match status" value="1"/>
</dbReference>